<name>A0AAP3AMN1_RIEAN</name>
<dbReference type="RefSeq" id="WP_064969657.1">
    <property type="nucleotide sequence ID" value="NZ_CP142016.1"/>
</dbReference>
<protein>
    <submittedName>
        <fullName evidence="1">SH3 beta-barrel fold-containing protein</fullName>
    </submittedName>
</protein>
<evidence type="ECO:0000313" key="2">
    <source>
        <dbReference type="Proteomes" id="UP001207440"/>
    </source>
</evidence>
<gene>
    <name evidence="1" type="ORF">OKE68_08910</name>
</gene>
<dbReference type="Proteomes" id="UP001207440">
    <property type="component" value="Unassembled WGS sequence"/>
</dbReference>
<dbReference type="EMBL" id="JAOZYT010000062">
    <property type="protein sequence ID" value="MCW0524432.1"/>
    <property type="molecule type" value="Genomic_DNA"/>
</dbReference>
<dbReference type="AlphaFoldDB" id="A0AAP3AMN1"/>
<evidence type="ECO:0000313" key="1">
    <source>
        <dbReference type="EMBL" id="MCW0524432.1"/>
    </source>
</evidence>
<dbReference type="InterPro" id="IPR024401">
    <property type="entry name" value="WYL_prot"/>
</dbReference>
<reference evidence="1" key="1">
    <citation type="submission" date="2022-10" db="EMBL/GenBank/DDBJ databases">
        <title>Sifting through the core-genome to identify putative cross-protective antigens against Riemerella anatipestifer.</title>
        <authorList>
            <person name="Zheng X."/>
            <person name="Zhang W."/>
        </authorList>
    </citation>
    <scope>NUCLEOTIDE SEQUENCE</scope>
    <source>
        <strain evidence="1">ZWRA178</strain>
    </source>
</reference>
<proteinExistence type="predicted"/>
<dbReference type="Pfam" id="PF10902">
    <property type="entry name" value="WYL_2"/>
    <property type="match status" value="1"/>
</dbReference>
<comment type="caution">
    <text evidence="1">The sequence shown here is derived from an EMBL/GenBank/DDBJ whole genome shotgun (WGS) entry which is preliminary data.</text>
</comment>
<accession>A0AAP3AMN1</accession>
<sequence>MNPTYLKQIMQLAWQFFKQTGLNFSECLKKAWANYKLKKRMQQGIVRFYFQKVDGTIREAWGTLKADLLPETKGSERKENPTTQVYFDTEVNEFRCFKKFNLMY</sequence>
<organism evidence="1 2">
    <name type="scientific">Riemerella anatipestifer</name>
    <name type="common">Moraxella anatipestifer</name>
    <dbReference type="NCBI Taxonomy" id="34085"/>
    <lineage>
        <taxon>Bacteria</taxon>
        <taxon>Pseudomonadati</taxon>
        <taxon>Bacteroidota</taxon>
        <taxon>Flavobacteriia</taxon>
        <taxon>Flavobacteriales</taxon>
        <taxon>Weeksellaceae</taxon>
        <taxon>Riemerella</taxon>
    </lineage>
</organism>